<feature type="region of interest" description="Disordered" evidence="1">
    <location>
        <begin position="150"/>
        <end position="169"/>
    </location>
</feature>
<dbReference type="EMBL" id="BAABJP010000051">
    <property type="protein sequence ID" value="GAA5172530.1"/>
    <property type="molecule type" value="Genomic_DNA"/>
</dbReference>
<accession>A0ABP9R6X7</accession>
<dbReference type="Proteomes" id="UP001428817">
    <property type="component" value="Unassembled WGS sequence"/>
</dbReference>
<reference evidence="3" key="1">
    <citation type="journal article" date="2019" name="Int. J. Syst. Evol. Microbiol.">
        <title>The Global Catalogue of Microorganisms (GCM) 10K type strain sequencing project: providing services to taxonomists for standard genome sequencing and annotation.</title>
        <authorList>
            <consortium name="The Broad Institute Genomics Platform"/>
            <consortium name="The Broad Institute Genome Sequencing Center for Infectious Disease"/>
            <person name="Wu L."/>
            <person name="Ma J."/>
        </authorList>
    </citation>
    <scope>NUCLEOTIDE SEQUENCE [LARGE SCALE GENOMIC DNA]</scope>
    <source>
        <strain evidence="3">JCM 18303</strain>
    </source>
</reference>
<name>A0ABP9R6X7_9PSEU</name>
<protein>
    <recommendedName>
        <fullName evidence="4">MerR-like DNA binding protein</fullName>
    </recommendedName>
</protein>
<keyword evidence="3" id="KW-1185">Reference proteome</keyword>
<evidence type="ECO:0000256" key="1">
    <source>
        <dbReference type="SAM" id="MobiDB-lite"/>
    </source>
</evidence>
<feature type="compositionally biased region" description="Basic and acidic residues" evidence="1">
    <location>
        <begin position="150"/>
        <end position="165"/>
    </location>
</feature>
<organism evidence="2 3">
    <name type="scientific">Pseudonocardia eucalypti</name>
    <dbReference type="NCBI Taxonomy" id="648755"/>
    <lineage>
        <taxon>Bacteria</taxon>
        <taxon>Bacillati</taxon>
        <taxon>Actinomycetota</taxon>
        <taxon>Actinomycetes</taxon>
        <taxon>Pseudonocardiales</taxon>
        <taxon>Pseudonocardiaceae</taxon>
        <taxon>Pseudonocardia</taxon>
    </lineage>
</organism>
<evidence type="ECO:0000313" key="3">
    <source>
        <dbReference type="Proteomes" id="UP001428817"/>
    </source>
</evidence>
<gene>
    <name evidence="2" type="ORF">GCM10023321_72500</name>
</gene>
<proteinExistence type="predicted"/>
<sequence length="214" mass="24225">MAEPGQPHTPGGRRLITRADMAHISGASMPTLHRWYAEREHNHHPEPVHTEGRRLFFDEQQWRQWHAAHLAAKKATLTTVDRTGDPDELIDVTEFARVLGYSGNDPGATIRAYVRNNPGYLPDPDHTEQTPTGRIRRYWHRHSAWKFADSRDKRGGARPVTDEPPPRYSTHPLIDAVRAALAEPDPPTAAQLARQLGINERTAQRLVKAARTNQ</sequence>
<comment type="caution">
    <text evidence="2">The sequence shown here is derived from an EMBL/GenBank/DDBJ whole genome shotgun (WGS) entry which is preliminary data.</text>
</comment>
<dbReference type="RefSeq" id="WP_185065210.1">
    <property type="nucleotide sequence ID" value="NZ_BAABJP010000051.1"/>
</dbReference>
<evidence type="ECO:0008006" key="4">
    <source>
        <dbReference type="Google" id="ProtNLM"/>
    </source>
</evidence>
<evidence type="ECO:0000313" key="2">
    <source>
        <dbReference type="EMBL" id="GAA5172530.1"/>
    </source>
</evidence>